<dbReference type="SUPFAM" id="SSF52768">
    <property type="entry name" value="Arginase/deacetylase"/>
    <property type="match status" value="1"/>
</dbReference>
<dbReference type="EMBL" id="JACJHZ010000055">
    <property type="protein sequence ID" value="MBA9024324.1"/>
    <property type="molecule type" value="Genomic_DNA"/>
</dbReference>
<evidence type="ECO:0000256" key="1">
    <source>
        <dbReference type="ARBA" id="ARBA00022723"/>
    </source>
</evidence>
<keyword evidence="1" id="KW-0479">Metal-binding</keyword>
<protein>
    <submittedName>
        <fullName evidence="4">Agmatinase</fullName>
        <ecNumber evidence="4">3.5.3.11</ecNumber>
    </submittedName>
</protein>
<comment type="caution">
    <text evidence="4">The sequence shown here is derived from an EMBL/GenBank/DDBJ whole genome shotgun (WGS) entry which is preliminary data.</text>
</comment>
<comment type="similarity">
    <text evidence="3">Belongs to the arginase family.</text>
</comment>
<accession>A0ABR6CHD0</accession>
<reference evidence="4 5" key="1">
    <citation type="submission" date="2020-08" db="EMBL/GenBank/DDBJ databases">
        <title>Genomic Encyclopedia of Type Strains, Phase IV (KMG-IV): sequencing the most valuable type-strain genomes for metagenomic binning, comparative biology and taxonomic classification.</title>
        <authorList>
            <person name="Goeker M."/>
        </authorList>
    </citation>
    <scope>NUCLEOTIDE SEQUENCE [LARGE SCALE GENOMIC DNA]</scope>
    <source>
        <strain evidence="4 5">DSM 17455</strain>
    </source>
</reference>
<dbReference type="Gene3D" id="3.40.800.10">
    <property type="entry name" value="Ureohydrolase domain"/>
    <property type="match status" value="1"/>
</dbReference>
<dbReference type="EC" id="3.5.3.11" evidence="4"/>
<dbReference type="GO" id="GO:0008783">
    <property type="term" value="F:agmatinase activity"/>
    <property type="evidence" value="ECO:0007669"/>
    <property type="project" value="UniProtKB-EC"/>
</dbReference>
<dbReference type="Pfam" id="PF00491">
    <property type="entry name" value="Arginase"/>
    <property type="match status" value="1"/>
</dbReference>
<organism evidence="4 5">
    <name type="scientific">Aminobacter ciceronei</name>
    <dbReference type="NCBI Taxonomy" id="150723"/>
    <lineage>
        <taxon>Bacteria</taxon>
        <taxon>Pseudomonadati</taxon>
        <taxon>Pseudomonadota</taxon>
        <taxon>Alphaproteobacteria</taxon>
        <taxon>Hyphomicrobiales</taxon>
        <taxon>Phyllobacteriaceae</taxon>
        <taxon>Aminobacter</taxon>
    </lineage>
</organism>
<dbReference type="PIRSF" id="PIRSF036979">
    <property type="entry name" value="Arginase"/>
    <property type="match status" value="1"/>
</dbReference>
<dbReference type="RefSeq" id="WP_182576088.1">
    <property type="nucleotide sequence ID" value="NZ_JACJHY010000055.1"/>
</dbReference>
<keyword evidence="2 4" id="KW-0378">Hydrolase</keyword>
<dbReference type="PROSITE" id="PS51409">
    <property type="entry name" value="ARGINASE_2"/>
    <property type="match status" value="1"/>
</dbReference>
<dbReference type="PANTHER" id="PTHR11358:SF26">
    <property type="entry name" value="GUANIDINO ACID HYDROLASE, MITOCHONDRIAL"/>
    <property type="match status" value="1"/>
</dbReference>
<name>A0ABR6CHD0_9HYPH</name>
<gene>
    <name evidence="4" type="ORF">HNQ97_006363</name>
</gene>
<dbReference type="PANTHER" id="PTHR11358">
    <property type="entry name" value="ARGINASE/AGMATINASE"/>
    <property type="match status" value="1"/>
</dbReference>
<dbReference type="InterPro" id="IPR006035">
    <property type="entry name" value="Ureohydrolase"/>
</dbReference>
<dbReference type="InterPro" id="IPR023696">
    <property type="entry name" value="Ureohydrolase_dom_sf"/>
</dbReference>
<sequence>MSAMTPPSMPMLGSTDLDTFMGVRQAKISDALDCDIAIFGAPCATPYGGAPEYGAANLAAPQALREGIKMWASANDRFDWDLGERPLVGRDDRVVDLGDLATHPATPAENRGLIKSTVDRIIAAGAVPFALGGDDSIPIPMLGSLKAKEEVHVLQIDAHIDWRDHVGGERYGLSSVMRRASEMSWVKGIVQVGARGLSSAGFEEIDIARKWGADLFPAQHIFDHGIDDVVRAVPKGANVHVNLDLDALDPSIMPAVFVPAPGGLLYWHVAKLLMAVAEKASICSFALVEFAPSRDINGTAALTAARIASLAMGSILKSRYVGK</sequence>
<evidence type="ECO:0000313" key="4">
    <source>
        <dbReference type="EMBL" id="MBA9024324.1"/>
    </source>
</evidence>
<proteinExistence type="inferred from homology"/>
<keyword evidence="5" id="KW-1185">Reference proteome</keyword>
<evidence type="ECO:0000256" key="3">
    <source>
        <dbReference type="PROSITE-ProRule" id="PRU00742"/>
    </source>
</evidence>
<dbReference type="Proteomes" id="UP000587524">
    <property type="component" value="Unassembled WGS sequence"/>
</dbReference>
<evidence type="ECO:0000313" key="5">
    <source>
        <dbReference type="Proteomes" id="UP000587524"/>
    </source>
</evidence>
<evidence type="ECO:0000256" key="2">
    <source>
        <dbReference type="ARBA" id="ARBA00022801"/>
    </source>
</evidence>